<protein>
    <submittedName>
        <fullName evidence="5">LacI family DNA-binding transcriptional regulator</fullName>
    </submittedName>
</protein>
<keyword evidence="3" id="KW-0804">Transcription</keyword>
<dbReference type="Pfam" id="PF00356">
    <property type="entry name" value="LacI"/>
    <property type="match status" value="1"/>
</dbReference>
<comment type="caution">
    <text evidence="5">The sequence shown here is derived from an EMBL/GenBank/DDBJ whole genome shotgun (WGS) entry which is preliminary data.</text>
</comment>
<evidence type="ECO:0000256" key="3">
    <source>
        <dbReference type="ARBA" id="ARBA00023163"/>
    </source>
</evidence>
<name>A0ABU7MCI6_9ACTN</name>
<gene>
    <name evidence="5" type="ORF">VZC37_10695</name>
</gene>
<dbReference type="CDD" id="cd06267">
    <property type="entry name" value="PBP1_LacI_sugar_binding-like"/>
    <property type="match status" value="1"/>
</dbReference>
<proteinExistence type="predicted"/>
<organism evidence="5 6">
    <name type="scientific">Gordonia sesuvii</name>
    <dbReference type="NCBI Taxonomy" id="3116777"/>
    <lineage>
        <taxon>Bacteria</taxon>
        <taxon>Bacillati</taxon>
        <taxon>Actinomycetota</taxon>
        <taxon>Actinomycetes</taxon>
        <taxon>Mycobacteriales</taxon>
        <taxon>Gordoniaceae</taxon>
        <taxon>Gordonia</taxon>
    </lineage>
</organism>
<dbReference type="PANTHER" id="PTHR30146:SF109">
    <property type="entry name" value="HTH-TYPE TRANSCRIPTIONAL REGULATOR GALS"/>
    <property type="match status" value="1"/>
</dbReference>
<dbReference type="SUPFAM" id="SSF47413">
    <property type="entry name" value="lambda repressor-like DNA-binding domains"/>
    <property type="match status" value="1"/>
</dbReference>
<keyword evidence="2 5" id="KW-0238">DNA-binding</keyword>
<dbReference type="EMBL" id="JAZDUF010000002">
    <property type="protein sequence ID" value="MEE3850802.1"/>
    <property type="molecule type" value="Genomic_DNA"/>
</dbReference>
<accession>A0ABU7MCI6</accession>
<dbReference type="InterPro" id="IPR010982">
    <property type="entry name" value="Lambda_DNA-bd_dom_sf"/>
</dbReference>
<dbReference type="InterPro" id="IPR028082">
    <property type="entry name" value="Peripla_BP_I"/>
</dbReference>
<dbReference type="SUPFAM" id="SSF53822">
    <property type="entry name" value="Periplasmic binding protein-like I"/>
    <property type="match status" value="1"/>
</dbReference>
<dbReference type="CDD" id="cd01392">
    <property type="entry name" value="HTH_LacI"/>
    <property type="match status" value="1"/>
</dbReference>
<dbReference type="RefSeq" id="WP_330432426.1">
    <property type="nucleotide sequence ID" value="NZ_JAZDUF010000002.1"/>
</dbReference>
<evidence type="ECO:0000256" key="2">
    <source>
        <dbReference type="ARBA" id="ARBA00023125"/>
    </source>
</evidence>
<evidence type="ECO:0000313" key="5">
    <source>
        <dbReference type="EMBL" id="MEE3850802.1"/>
    </source>
</evidence>
<feature type="domain" description="HTH lacI-type" evidence="4">
    <location>
        <begin position="17"/>
        <end position="71"/>
    </location>
</feature>
<reference evidence="5 6" key="1">
    <citation type="submission" date="2024-01" db="EMBL/GenBank/DDBJ databases">
        <title>Draft genome sequence of Gordonia sp. LSe1-13.</title>
        <authorList>
            <person name="Suphannarot A."/>
            <person name="Mingma R."/>
        </authorList>
    </citation>
    <scope>NUCLEOTIDE SEQUENCE [LARGE SCALE GENOMIC DNA]</scope>
    <source>
        <strain evidence="5 6">LSe1-13</strain>
    </source>
</reference>
<dbReference type="Gene3D" id="1.10.260.40">
    <property type="entry name" value="lambda repressor-like DNA-binding domains"/>
    <property type="match status" value="1"/>
</dbReference>
<dbReference type="GO" id="GO:0003677">
    <property type="term" value="F:DNA binding"/>
    <property type="evidence" value="ECO:0007669"/>
    <property type="project" value="UniProtKB-KW"/>
</dbReference>
<dbReference type="PANTHER" id="PTHR30146">
    <property type="entry name" value="LACI-RELATED TRANSCRIPTIONAL REPRESSOR"/>
    <property type="match status" value="1"/>
</dbReference>
<dbReference type="Proteomes" id="UP001347146">
    <property type="component" value="Unassembled WGS sequence"/>
</dbReference>
<keyword evidence="6" id="KW-1185">Reference proteome</keyword>
<sequence length="345" mass="36862">MSHDEVASDVAAAPRRATIRDVAAHAGVSKSVVSRVLRDEPNVSAERRERVRSAMTELNYRPNSIARGLSESRSGTVGVVINDLRNPWYVSLLEGLATTFDAVDVAPLLVDSRLDHQVGRNTVETLLSRQVDGLVVVGTTDARVDVERAAESIPVVLAGTLEPDLPTVDIAVDDDHLGARLATEHLLALGHRRLAHIQGPGMVGRLRRKGFEDAIAAADAGVEHVVEFGGTTEEGGYAATGRLLDTAAPPTAILAFNDMACLGAMSAADDRGVSVPGDLSLIGYDDTRLASLRHISLTSVDNGNFAVGAQGAKFLLRRMDRLTAPQQIYRHPPRLAVRRTTSAPR</sequence>
<keyword evidence="1" id="KW-0805">Transcription regulation</keyword>
<dbReference type="InterPro" id="IPR000843">
    <property type="entry name" value="HTH_LacI"/>
</dbReference>
<dbReference type="SMART" id="SM00354">
    <property type="entry name" value="HTH_LACI"/>
    <property type="match status" value="1"/>
</dbReference>
<dbReference type="Gene3D" id="3.40.50.2300">
    <property type="match status" value="2"/>
</dbReference>
<evidence type="ECO:0000313" key="6">
    <source>
        <dbReference type="Proteomes" id="UP001347146"/>
    </source>
</evidence>
<evidence type="ECO:0000259" key="4">
    <source>
        <dbReference type="PROSITE" id="PS50932"/>
    </source>
</evidence>
<dbReference type="Pfam" id="PF13377">
    <property type="entry name" value="Peripla_BP_3"/>
    <property type="match status" value="1"/>
</dbReference>
<dbReference type="PROSITE" id="PS50932">
    <property type="entry name" value="HTH_LACI_2"/>
    <property type="match status" value="1"/>
</dbReference>
<dbReference type="InterPro" id="IPR046335">
    <property type="entry name" value="LacI/GalR-like_sensor"/>
</dbReference>
<evidence type="ECO:0000256" key="1">
    <source>
        <dbReference type="ARBA" id="ARBA00023015"/>
    </source>
</evidence>